<comment type="caution">
    <text evidence="1">The sequence shown here is derived from an EMBL/GenBank/DDBJ whole genome shotgun (WGS) entry which is preliminary data.</text>
</comment>
<gene>
    <name evidence="1" type="ORF">RI129_007028</name>
</gene>
<dbReference type="PANTHER" id="PTHR33568:SF3">
    <property type="entry name" value="DNA-DIRECTED DNA POLYMERASE"/>
    <property type="match status" value="1"/>
</dbReference>
<evidence type="ECO:0000313" key="1">
    <source>
        <dbReference type="EMBL" id="KAK5643183.1"/>
    </source>
</evidence>
<dbReference type="Proteomes" id="UP001329430">
    <property type="component" value="Chromosome 5"/>
</dbReference>
<protein>
    <recommendedName>
        <fullName evidence="3">DNA-directed DNA polymerase</fullName>
    </recommendedName>
</protein>
<sequence length="238" mass="27149">MLNSFWGKFGQRENLTQTSIVSEPKDLFKLFTDPLVQVQTINPINDDVVLVSWDRPEGEGENLKTINVSIAAYTTAHARLELYSYLEKLGRRVLYYDTDSVIFVAKPGDWKPTCGDFLGEMTDELETYGEGSFIEEFVSAGPKNYSYNVFSTSDQTLKSTCKVKATQVSRSKDLRELCFSLISHNLSPLKKEDHVRTNKSHCDGFVWCTISSREMTLRYHFVIISKAKEKSIFSTFCI</sequence>
<dbReference type="InterPro" id="IPR043502">
    <property type="entry name" value="DNA/RNA_pol_sf"/>
</dbReference>
<dbReference type="AlphaFoldDB" id="A0AAN7VAB5"/>
<proteinExistence type="predicted"/>
<dbReference type="InterPro" id="IPR023211">
    <property type="entry name" value="DNA_pol_palm_dom_sf"/>
</dbReference>
<dbReference type="EMBL" id="JAVRBK010000005">
    <property type="protein sequence ID" value="KAK5643183.1"/>
    <property type="molecule type" value="Genomic_DNA"/>
</dbReference>
<dbReference type="SUPFAM" id="SSF56672">
    <property type="entry name" value="DNA/RNA polymerases"/>
    <property type="match status" value="1"/>
</dbReference>
<dbReference type="PANTHER" id="PTHR33568">
    <property type="entry name" value="DNA POLYMERASE"/>
    <property type="match status" value="1"/>
</dbReference>
<accession>A0AAN7VAB5</accession>
<evidence type="ECO:0000313" key="2">
    <source>
        <dbReference type="Proteomes" id="UP001329430"/>
    </source>
</evidence>
<name>A0AAN7VAB5_9COLE</name>
<reference evidence="1 2" key="1">
    <citation type="journal article" date="2024" name="Insects">
        <title>An Improved Chromosome-Level Genome Assembly of the Firefly Pyrocoelia pectoralis.</title>
        <authorList>
            <person name="Fu X."/>
            <person name="Meyer-Rochow V.B."/>
            <person name="Ballantyne L."/>
            <person name="Zhu X."/>
        </authorList>
    </citation>
    <scope>NUCLEOTIDE SEQUENCE [LARGE SCALE GENOMIC DNA]</scope>
    <source>
        <strain evidence="1">XCY_ONT2</strain>
    </source>
</reference>
<dbReference type="GO" id="GO:0071897">
    <property type="term" value="P:DNA biosynthetic process"/>
    <property type="evidence" value="ECO:0007669"/>
    <property type="project" value="UniProtKB-ARBA"/>
</dbReference>
<evidence type="ECO:0008006" key="3">
    <source>
        <dbReference type="Google" id="ProtNLM"/>
    </source>
</evidence>
<dbReference type="Gene3D" id="3.90.1600.10">
    <property type="entry name" value="Palm domain of DNA polymerase"/>
    <property type="match status" value="1"/>
</dbReference>
<organism evidence="1 2">
    <name type="scientific">Pyrocoelia pectoralis</name>
    <dbReference type="NCBI Taxonomy" id="417401"/>
    <lineage>
        <taxon>Eukaryota</taxon>
        <taxon>Metazoa</taxon>
        <taxon>Ecdysozoa</taxon>
        <taxon>Arthropoda</taxon>
        <taxon>Hexapoda</taxon>
        <taxon>Insecta</taxon>
        <taxon>Pterygota</taxon>
        <taxon>Neoptera</taxon>
        <taxon>Endopterygota</taxon>
        <taxon>Coleoptera</taxon>
        <taxon>Polyphaga</taxon>
        <taxon>Elateriformia</taxon>
        <taxon>Elateroidea</taxon>
        <taxon>Lampyridae</taxon>
        <taxon>Lampyrinae</taxon>
        <taxon>Pyrocoelia</taxon>
    </lineage>
</organism>
<keyword evidence="2" id="KW-1185">Reference proteome</keyword>